<evidence type="ECO:0000259" key="1">
    <source>
        <dbReference type="PROSITE" id="PS00028"/>
    </source>
</evidence>
<evidence type="ECO:0000313" key="3">
    <source>
        <dbReference type="Proteomes" id="UP001479290"/>
    </source>
</evidence>
<name>A0AAW2AHJ9_CULAL</name>
<evidence type="ECO:0000313" key="2">
    <source>
        <dbReference type="EMBL" id="KAK9973044.1"/>
    </source>
</evidence>
<reference evidence="2 3" key="1">
    <citation type="submission" date="2024-05" db="EMBL/GenBank/DDBJ databases">
        <title>A high-quality chromosomal-level genome assembly of Topmouth culter (Culter alburnus).</title>
        <authorList>
            <person name="Zhao H."/>
        </authorList>
    </citation>
    <scope>NUCLEOTIDE SEQUENCE [LARGE SCALE GENOMIC DNA]</scope>
    <source>
        <strain evidence="2">CATC2023</strain>
        <tissue evidence="2">Muscle</tissue>
    </source>
</reference>
<dbReference type="PROSITE" id="PS00028">
    <property type="entry name" value="ZINC_FINGER_C2H2_1"/>
    <property type="match status" value="2"/>
</dbReference>
<dbReference type="SMART" id="SM00355">
    <property type="entry name" value="ZnF_C2H2"/>
    <property type="match status" value="2"/>
</dbReference>
<comment type="caution">
    <text evidence="2">The sequence shown here is derived from an EMBL/GenBank/DDBJ whole genome shotgun (WGS) entry which is preliminary data.</text>
</comment>
<dbReference type="InterPro" id="IPR013087">
    <property type="entry name" value="Znf_C2H2_type"/>
</dbReference>
<feature type="domain" description="C2H2-type" evidence="1">
    <location>
        <begin position="3"/>
        <end position="24"/>
    </location>
</feature>
<organism evidence="2 3">
    <name type="scientific">Culter alburnus</name>
    <name type="common">Topmouth culter</name>
    <dbReference type="NCBI Taxonomy" id="194366"/>
    <lineage>
        <taxon>Eukaryota</taxon>
        <taxon>Metazoa</taxon>
        <taxon>Chordata</taxon>
        <taxon>Craniata</taxon>
        <taxon>Vertebrata</taxon>
        <taxon>Euteleostomi</taxon>
        <taxon>Actinopterygii</taxon>
        <taxon>Neopterygii</taxon>
        <taxon>Teleostei</taxon>
        <taxon>Ostariophysi</taxon>
        <taxon>Cypriniformes</taxon>
        <taxon>Xenocyprididae</taxon>
        <taxon>Xenocypridinae</taxon>
        <taxon>Culter</taxon>
    </lineage>
</organism>
<feature type="domain" description="C2H2-type" evidence="1">
    <location>
        <begin position="36"/>
        <end position="59"/>
    </location>
</feature>
<dbReference type="PANTHER" id="PTHR31912">
    <property type="entry name" value="IP13529P"/>
    <property type="match status" value="1"/>
</dbReference>
<proteinExistence type="predicted"/>
<gene>
    <name evidence="2" type="ORF">ABG768_023793</name>
</gene>
<dbReference type="EMBL" id="JAWDJR010000006">
    <property type="protein sequence ID" value="KAK9973044.1"/>
    <property type="molecule type" value="Genomic_DNA"/>
</dbReference>
<protein>
    <recommendedName>
        <fullName evidence="1">C2H2-type domain-containing protein</fullName>
    </recommendedName>
</protein>
<keyword evidence="3" id="KW-1185">Reference proteome</keyword>
<dbReference type="AlphaFoldDB" id="A0AAW2AHJ9"/>
<dbReference type="PANTHER" id="PTHR31912:SF34">
    <property type="entry name" value="NOTOCHORD-RELATED PROTEIN"/>
    <property type="match status" value="1"/>
</dbReference>
<dbReference type="Proteomes" id="UP001479290">
    <property type="component" value="Unassembled WGS sequence"/>
</dbReference>
<accession>A0AAW2AHJ9</accession>
<sequence length="812" mass="92406">MICFICSCCLENTNLLVRHLKLIHGLLPGKSLRLKCGQTGCCGEFSTFSGFRKHLNRVHEISNEVLAHVEDGAVQNTVVGLPSNIDVATSSNDSSLPVCSKNITDLCASAIAQLQAAGVGQTTVNTFVMSMEEVVQDIQDQVKEAALNCLSSQDPDIKSTIEQSFQEIENPFTLLNSISKRNSYFTKKWGIVQPVEKVLGVRFDNKKNRTTGLYEQVAVTDKFAYVPILQTLKSILMHPNTSYRFKSGIPNKDGIYSDIEDGQYIKSHPLFSTEKNALQIQLFYDDFETANPLGSKKGIHKLGGIYFTLRNFPPIFNSSLANIHLCALFHAQDIKTYGFDAILEPIVSDIKVLETRGIEGLGGCVRGSIVQVTGDNLGLHCLLGFVESFRARNSCRFCLIEKDDYQTVFCEDEPTVTLRTKETYLQHCRAMQSEPTLPHVCGVKRTCLLNTLQYFSVSDNFSVDIMHDVLEGVAQFELKLVLRYVQESFLTAKELDGRLHSFNYGYMERRNRPPAVKLDDQNNDLGINAIQCWCLLRNVPLMFGDIVPQDDKYWQLLLLLLQIVNIVFSPILTEGLTVYLKHLIAEHHRLFKYLFPEKNLLPKHHLLTHYPRCIRNIGPIVHMWSMRYESKHNFFKTQQKCFKNITLTLAKKHQNCMAYNWQDFNHDRIVLGPGKTVSLSDLNETLQIASKLNVPPQTNVLSVKWVKYNGTEYRSTLIICGEVNLDLPVFYKIKDIVVRNECVLLVASCLKTVYFDEHLYAYRIDPRPSDSLKVFNVNELIYYKPFDLQMSYGSANFFWYVVPYCNLVQIGS</sequence>